<dbReference type="Pfam" id="PF01486">
    <property type="entry name" value="K-box"/>
    <property type="match status" value="1"/>
</dbReference>
<dbReference type="InterPro" id="IPR002487">
    <property type="entry name" value="TF_Kbox"/>
</dbReference>
<gene>
    <name evidence="2" type="ORF">ACMD2_25749</name>
</gene>
<name>A0A199UPW8_ANACO</name>
<protein>
    <submittedName>
        <fullName evidence="2">MADS-box transcription factor 26</fullName>
    </submittedName>
</protein>
<dbReference type="PROSITE" id="PS51297">
    <property type="entry name" value="K_BOX"/>
    <property type="match status" value="1"/>
</dbReference>
<dbReference type="STRING" id="4615.A0A199UPW8"/>
<accession>A0A199UPW8</accession>
<organism evidence="2 3">
    <name type="scientific">Ananas comosus</name>
    <name type="common">Pineapple</name>
    <name type="synonym">Ananas ananas</name>
    <dbReference type="NCBI Taxonomy" id="4615"/>
    <lineage>
        <taxon>Eukaryota</taxon>
        <taxon>Viridiplantae</taxon>
        <taxon>Streptophyta</taxon>
        <taxon>Embryophyta</taxon>
        <taxon>Tracheophyta</taxon>
        <taxon>Spermatophyta</taxon>
        <taxon>Magnoliopsida</taxon>
        <taxon>Liliopsida</taxon>
        <taxon>Poales</taxon>
        <taxon>Bromeliaceae</taxon>
        <taxon>Bromelioideae</taxon>
        <taxon>Ananas</taxon>
    </lineage>
</organism>
<dbReference type="GO" id="GO:0003700">
    <property type="term" value="F:DNA-binding transcription factor activity"/>
    <property type="evidence" value="ECO:0007669"/>
    <property type="project" value="InterPro"/>
</dbReference>
<proteinExistence type="predicted"/>
<dbReference type="GO" id="GO:0005634">
    <property type="term" value="C:nucleus"/>
    <property type="evidence" value="ECO:0007669"/>
    <property type="project" value="InterPro"/>
</dbReference>
<reference evidence="2 3" key="1">
    <citation type="journal article" date="2016" name="DNA Res.">
        <title>The draft genome of MD-2 pineapple using hybrid error correction of long reads.</title>
        <authorList>
            <person name="Redwan R.M."/>
            <person name="Saidin A."/>
            <person name="Kumar S.V."/>
        </authorList>
    </citation>
    <scope>NUCLEOTIDE SEQUENCE [LARGE SCALE GENOMIC DNA]</scope>
    <source>
        <strain evidence="3">cv. MD2</strain>
        <tissue evidence="2">Leaf</tissue>
    </source>
</reference>
<sequence length="134" mass="15609">MMLKQEINLLQKGLRYMFGDRTAEHMALEELLALERHLEIWMYNIRAAKMQMMFQEIQSLKNKEGILKATNELLQEKIVEQNGFFDIAPVMAQQNGHFAVAPVIGDHHHIPYNPLTIQNDYYSSCRGSEMGYSY</sequence>
<comment type="caution">
    <text evidence="2">The sequence shown here is derived from an EMBL/GenBank/DDBJ whole genome shotgun (WGS) entry which is preliminary data.</text>
</comment>
<evidence type="ECO:0000313" key="2">
    <source>
        <dbReference type="EMBL" id="OAY66862.1"/>
    </source>
</evidence>
<evidence type="ECO:0000259" key="1">
    <source>
        <dbReference type="PROSITE" id="PS51297"/>
    </source>
</evidence>
<dbReference type="AlphaFoldDB" id="A0A199UPW8"/>
<dbReference type="Proteomes" id="UP000092600">
    <property type="component" value="Unassembled WGS sequence"/>
</dbReference>
<dbReference type="EMBL" id="LSRQ01005883">
    <property type="protein sequence ID" value="OAY66862.1"/>
    <property type="molecule type" value="Genomic_DNA"/>
</dbReference>
<feature type="domain" description="K-box" evidence="1">
    <location>
        <begin position="1"/>
        <end position="84"/>
    </location>
</feature>
<evidence type="ECO:0000313" key="3">
    <source>
        <dbReference type="Proteomes" id="UP000092600"/>
    </source>
</evidence>